<dbReference type="PANTHER" id="PTHR36933">
    <property type="entry name" value="SLL0788 PROTEIN"/>
    <property type="match status" value="1"/>
</dbReference>
<dbReference type="RefSeq" id="WP_183368491.1">
    <property type="nucleotide sequence ID" value="NZ_JACIEZ010000017.1"/>
</dbReference>
<dbReference type="Gene3D" id="1.20.1260.10">
    <property type="match status" value="1"/>
</dbReference>
<keyword evidence="4" id="KW-1185">Reference proteome</keyword>
<evidence type="ECO:0000259" key="2">
    <source>
        <dbReference type="Pfam" id="PF03713"/>
    </source>
</evidence>
<dbReference type="Pfam" id="PF03713">
    <property type="entry name" value="DUF305"/>
    <property type="match status" value="1"/>
</dbReference>
<dbReference type="InterPro" id="IPR012347">
    <property type="entry name" value="Ferritin-like"/>
</dbReference>
<dbReference type="EMBL" id="JACIEZ010000017">
    <property type="protein sequence ID" value="MBB4067258.1"/>
    <property type="molecule type" value="Genomic_DNA"/>
</dbReference>
<sequence>MKITALTASAALLSFALVSANFASAEELAFPDKCKSDMAMSGDMMQGHDMSKMPAHQKESMEGMKSMDMNMMQGMMKKDPDVAFNCGMIAHHMGAISMAETELKHGKDKASKARAQQIIDAQKKEIKEMSAWVDKHVK</sequence>
<comment type="caution">
    <text evidence="3">The sequence shown here is derived from an EMBL/GenBank/DDBJ whole genome shotgun (WGS) entry which is preliminary data.</text>
</comment>
<feature type="domain" description="DUF305" evidence="2">
    <location>
        <begin position="46"/>
        <end position="132"/>
    </location>
</feature>
<gene>
    <name evidence="3" type="ORF">GGR23_004489</name>
</gene>
<evidence type="ECO:0000256" key="1">
    <source>
        <dbReference type="SAM" id="SignalP"/>
    </source>
</evidence>
<evidence type="ECO:0000313" key="3">
    <source>
        <dbReference type="EMBL" id="MBB4067258.1"/>
    </source>
</evidence>
<dbReference type="AlphaFoldDB" id="A0A7W6J9G4"/>
<reference evidence="3 4" key="1">
    <citation type="submission" date="2020-08" db="EMBL/GenBank/DDBJ databases">
        <title>Genomic Encyclopedia of Type Strains, Phase IV (KMG-IV): sequencing the most valuable type-strain genomes for metagenomic binning, comparative biology and taxonomic classification.</title>
        <authorList>
            <person name="Goeker M."/>
        </authorList>
    </citation>
    <scope>NUCLEOTIDE SEQUENCE [LARGE SCALE GENOMIC DNA]</scope>
    <source>
        <strain evidence="3 4">DSM 29853</strain>
    </source>
</reference>
<protein>
    <submittedName>
        <fullName evidence="3">Uncharacterized protein (DUF305 family)</fullName>
    </submittedName>
</protein>
<keyword evidence="1" id="KW-0732">Signal</keyword>
<feature type="signal peptide" evidence="1">
    <location>
        <begin position="1"/>
        <end position="25"/>
    </location>
</feature>
<feature type="chain" id="PRO_5031534395" evidence="1">
    <location>
        <begin position="26"/>
        <end position="138"/>
    </location>
</feature>
<accession>A0A7W6J9G4</accession>
<proteinExistence type="predicted"/>
<name>A0A7W6J9G4_9HYPH</name>
<dbReference type="InterPro" id="IPR005183">
    <property type="entry name" value="DUF305_CopM-like"/>
</dbReference>
<evidence type="ECO:0000313" key="4">
    <source>
        <dbReference type="Proteomes" id="UP000528286"/>
    </source>
</evidence>
<dbReference type="PANTHER" id="PTHR36933:SF1">
    <property type="entry name" value="SLL0788 PROTEIN"/>
    <property type="match status" value="1"/>
</dbReference>
<dbReference type="Proteomes" id="UP000528286">
    <property type="component" value="Unassembled WGS sequence"/>
</dbReference>
<organism evidence="3 4">
    <name type="scientific">Gellertiella hungarica</name>
    <dbReference type="NCBI Taxonomy" id="1572859"/>
    <lineage>
        <taxon>Bacteria</taxon>
        <taxon>Pseudomonadati</taxon>
        <taxon>Pseudomonadota</taxon>
        <taxon>Alphaproteobacteria</taxon>
        <taxon>Hyphomicrobiales</taxon>
        <taxon>Rhizobiaceae</taxon>
        <taxon>Gellertiella</taxon>
    </lineage>
</organism>